<dbReference type="InterPro" id="IPR011990">
    <property type="entry name" value="TPR-like_helical_dom_sf"/>
</dbReference>
<evidence type="ECO:0000313" key="2">
    <source>
        <dbReference type="EMBL" id="MEU9576626.1"/>
    </source>
</evidence>
<gene>
    <name evidence="2" type="ORF">AB0D95_04995</name>
</gene>
<dbReference type="RefSeq" id="WP_359269254.1">
    <property type="nucleotide sequence ID" value="NZ_JBEZNA010000007.1"/>
</dbReference>
<organism evidence="2 3">
    <name type="scientific">Streptomyces chilikensis</name>
    <dbReference type="NCBI Taxonomy" id="1194079"/>
    <lineage>
        <taxon>Bacteria</taxon>
        <taxon>Bacillati</taxon>
        <taxon>Actinomycetota</taxon>
        <taxon>Actinomycetes</taxon>
        <taxon>Kitasatosporales</taxon>
        <taxon>Streptomycetaceae</taxon>
        <taxon>Streptomyces</taxon>
    </lineage>
</organism>
<dbReference type="Gene3D" id="1.25.40.10">
    <property type="entry name" value="Tetratricopeptide repeat domain"/>
    <property type="match status" value="1"/>
</dbReference>
<evidence type="ECO:0000259" key="1">
    <source>
        <dbReference type="Pfam" id="PF01526"/>
    </source>
</evidence>
<dbReference type="Pfam" id="PF01526">
    <property type="entry name" value="DDE_Tnp_Tn3"/>
    <property type="match status" value="1"/>
</dbReference>
<dbReference type="Proteomes" id="UP001551584">
    <property type="component" value="Unassembled WGS sequence"/>
</dbReference>
<evidence type="ECO:0000313" key="3">
    <source>
        <dbReference type="Proteomes" id="UP001551584"/>
    </source>
</evidence>
<proteinExistence type="predicted"/>
<accession>A0ABV3EKF3</accession>
<sequence length="326" mass="35431">MFHNTRDIANLVRRLQAEGWEIDPLDLAEISPCLIEHINQCGMYSTHEFGITPEDCDTRPTSILVNTVAPCLRADAPAKVRQAMLTATSNLLYLTAHMAIDDGLHGLSQRYYLKAAELAGAADDRLTYCTVLRGMSVQATGLGHGTKALELANAAAAASPPSAPRMRPFFAGQQAHAAARTGDRTGALRHLGEAETAMDRAESHVGVIGSYNPAALNYHVSQVRHELGDTPGAIRALQLSDRSRVSTDRGIRVVHRCTIAERQLRIGHLDAACATWHQALDDYPLIRSGRADERLRTMLGLIRPHLKNAAARALDDRARALTQTSA</sequence>
<reference evidence="2 3" key="1">
    <citation type="submission" date="2024-06" db="EMBL/GenBank/DDBJ databases">
        <title>The Natural Products Discovery Center: Release of the First 8490 Sequenced Strains for Exploring Actinobacteria Biosynthetic Diversity.</title>
        <authorList>
            <person name="Kalkreuter E."/>
            <person name="Kautsar S.A."/>
            <person name="Yang D."/>
            <person name="Bader C.D."/>
            <person name="Teijaro C.N."/>
            <person name="Fluegel L."/>
            <person name="Davis C.M."/>
            <person name="Simpson J.R."/>
            <person name="Lauterbach L."/>
            <person name="Steele A.D."/>
            <person name="Gui C."/>
            <person name="Meng S."/>
            <person name="Li G."/>
            <person name="Viehrig K."/>
            <person name="Ye F."/>
            <person name="Su P."/>
            <person name="Kiefer A.F."/>
            <person name="Nichols A."/>
            <person name="Cepeda A.J."/>
            <person name="Yan W."/>
            <person name="Fan B."/>
            <person name="Jiang Y."/>
            <person name="Adhikari A."/>
            <person name="Zheng C.-J."/>
            <person name="Schuster L."/>
            <person name="Cowan T.M."/>
            <person name="Smanski M.J."/>
            <person name="Chevrette M.G."/>
            <person name="De Carvalho L.P.S."/>
            <person name="Shen B."/>
        </authorList>
    </citation>
    <scope>NUCLEOTIDE SEQUENCE [LARGE SCALE GENOMIC DNA]</scope>
    <source>
        <strain evidence="2 3">NPDC048117</strain>
    </source>
</reference>
<dbReference type="InterPro" id="IPR002513">
    <property type="entry name" value="Tn3_Tnp_DDE_dom"/>
</dbReference>
<dbReference type="EMBL" id="JBEZNA010000007">
    <property type="protein sequence ID" value="MEU9576626.1"/>
    <property type="molecule type" value="Genomic_DNA"/>
</dbReference>
<keyword evidence="3" id="KW-1185">Reference proteome</keyword>
<protein>
    <submittedName>
        <fullName evidence="2">Tn3 family transposase</fullName>
    </submittedName>
</protein>
<feature type="domain" description="Tn3 transposase DDE" evidence="1">
    <location>
        <begin position="1"/>
        <end position="44"/>
    </location>
</feature>
<comment type="caution">
    <text evidence="2">The sequence shown here is derived from an EMBL/GenBank/DDBJ whole genome shotgun (WGS) entry which is preliminary data.</text>
</comment>
<name>A0ABV3EKF3_9ACTN</name>